<keyword evidence="5" id="KW-0732">Signal</keyword>
<feature type="chain" id="PRO_5046110873" description="Protein kinase domain-containing protein" evidence="5">
    <location>
        <begin position="24"/>
        <end position="380"/>
    </location>
</feature>
<dbReference type="PANTHER" id="PTHR46008">
    <property type="entry name" value="LEAF RUST 10 DISEASE-RESISTANCE LOCUS RECEPTOR-LIKE PROTEIN KINASE-LIKE 1.4"/>
    <property type="match status" value="1"/>
</dbReference>
<keyword evidence="1 3" id="KW-0547">Nucleotide-binding</keyword>
<feature type="domain" description="Protein kinase" evidence="6">
    <location>
        <begin position="317"/>
        <end position="380"/>
    </location>
</feature>
<reference evidence="7 8" key="1">
    <citation type="journal article" date="2021" name="Comput. Struct. Biotechnol. J.">
        <title>De novo genome assembly of the potent medicinal plant Rehmannia glutinosa using nanopore technology.</title>
        <authorList>
            <person name="Ma L."/>
            <person name="Dong C."/>
            <person name="Song C."/>
            <person name="Wang X."/>
            <person name="Zheng X."/>
            <person name="Niu Y."/>
            <person name="Chen S."/>
            <person name="Feng W."/>
        </authorList>
    </citation>
    <scope>NUCLEOTIDE SEQUENCE [LARGE SCALE GENOMIC DNA]</scope>
    <source>
        <strain evidence="7">DH-2019</strain>
    </source>
</reference>
<keyword evidence="8" id="KW-1185">Reference proteome</keyword>
<feature type="transmembrane region" description="Helical" evidence="4">
    <location>
        <begin position="255"/>
        <end position="277"/>
    </location>
</feature>
<evidence type="ECO:0000259" key="6">
    <source>
        <dbReference type="PROSITE" id="PS50011"/>
    </source>
</evidence>
<dbReference type="PANTHER" id="PTHR46008:SF62">
    <property type="entry name" value="PROTEIN KINASE DOMAIN-CONTAINING PROTEIN"/>
    <property type="match status" value="1"/>
</dbReference>
<organism evidence="7 8">
    <name type="scientific">Rehmannia glutinosa</name>
    <name type="common">Chinese foxglove</name>
    <dbReference type="NCBI Taxonomy" id="99300"/>
    <lineage>
        <taxon>Eukaryota</taxon>
        <taxon>Viridiplantae</taxon>
        <taxon>Streptophyta</taxon>
        <taxon>Embryophyta</taxon>
        <taxon>Tracheophyta</taxon>
        <taxon>Spermatophyta</taxon>
        <taxon>Magnoliopsida</taxon>
        <taxon>eudicotyledons</taxon>
        <taxon>Gunneridae</taxon>
        <taxon>Pentapetalae</taxon>
        <taxon>asterids</taxon>
        <taxon>lamiids</taxon>
        <taxon>Lamiales</taxon>
        <taxon>Orobanchaceae</taxon>
        <taxon>Rehmannieae</taxon>
        <taxon>Rehmannia</taxon>
    </lineage>
</organism>
<sequence length="380" mass="41447">MIFLFHQIIIPSLISVLALSSFAQNINSTLCNQVCGENRVQYPFGFSDGCKIRLSCSGDSGKIGIGDFDVHNVTSDQILINLPAKCNRSIGDLSRLFGANFAPTWRNGILLENCTAPSNDCVVPSRLLSSRIGFENCNPELGITDRRNISCYSVGIDDVSEFLDYGKVGGKGNCSVLFSSIMVDLNDNVTSATESSSIALDFQTVELGWWLDGNCDCDPNANCTPVAYGRQLGFRFSDCSAGWYISGRCGNKVGILVGGIMAGASLVAALAVICYCIKKRTSTLKSRLSAASDKRSIGNTSVPFYPYKEIERASNGFSEKQRLGTGAYGTVYAGKLHNDEWVAIKKIRYRDHDSVEQVMNEIASFLRQSSEFGPPFRMLH</sequence>
<name>A0ABR0V2G1_REHGL</name>
<evidence type="ECO:0000256" key="4">
    <source>
        <dbReference type="SAM" id="Phobius"/>
    </source>
</evidence>
<dbReference type="InterPro" id="IPR011009">
    <property type="entry name" value="Kinase-like_dom_sf"/>
</dbReference>
<dbReference type="InterPro" id="IPR017441">
    <property type="entry name" value="Protein_kinase_ATP_BS"/>
</dbReference>
<proteinExistence type="predicted"/>
<protein>
    <recommendedName>
        <fullName evidence="6">Protein kinase domain-containing protein</fullName>
    </recommendedName>
</protein>
<feature type="binding site" evidence="3">
    <location>
        <position position="346"/>
    </location>
    <ligand>
        <name>ATP</name>
        <dbReference type="ChEBI" id="CHEBI:30616"/>
    </ligand>
</feature>
<feature type="signal peptide" evidence="5">
    <location>
        <begin position="1"/>
        <end position="23"/>
    </location>
</feature>
<evidence type="ECO:0000313" key="7">
    <source>
        <dbReference type="EMBL" id="KAK6128659.1"/>
    </source>
</evidence>
<evidence type="ECO:0000256" key="5">
    <source>
        <dbReference type="SAM" id="SignalP"/>
    </source>
</evidence>
<keyword evidence="4" id="KW-0812">Transmembrane</keyword>
<keyword evidence="4" id="KW-1133">Transmembrane helix</keyword>
<keyword evidence="4" id="KW-0472">Membrane</keyword>
<dbReference type="SUPFAM" id="SSF56112">
    <property type="entry name" value="Protein kinase-like (PK-like)"/>
    <property type="match status" value="1"/>
</dbReference>
<dbReference type="Proteomes" id="UP001318860">
    <property type="component" value="Unassembled WGS sequence"/>
</dbReference>
<dbReference type="InterPro" id="IPR000719">
    <property type="entry name" value="Prot_kinase_dom"/>
</dbReference>
<evidence type="ECO:0000313" key="8">
    <source>
        <dbReference type="Proteomes" id="UP001318860"/>
    </source>
</evidence>
<evidence type="ECO:0000256" key="2">
    <source>
        <dbReference type="ARBA" id="ARBA00022840"/>
    </source>
</evidence>
<dbReference type="Gene3D" id="3.30.200.20">
    <property type="entry name" value="Phosphorylase Kinase, domain 1"/>
    <property type="match status" value="1"/>
</dbReference>
<dbReference type="PROSITE" id="PS00107">
    <property type="entry name" value="PROTEIN_KINASE_ATP"/>
    <property type="match status" value="1"/>
</dbReference>
<evidence type="ECO:0000256" key="1">
    <source>
        <dbReference type="ARBA" id="ARBA00022741"/>
    </source>
</evidence>
<dbReference type="PROSITE" id="PS50011">
    <property type="entry name" value="PROTEIN_KINASE_DOM"/>
    <property type="match status" value="1"/>
</dbReference>
<accession>A0ABR0V2G1</accession>
<gene>
    <name evidence="7" type="ORF">DH2020_037590</name>
</gene>
<comment type="caution">
    <text evidence="7">The sequence shown here is derived from an EMBL/GenBank/DDBJ whole genome shotgun (WGS) entry which is preliminary data.</text>
</comment>
<dbReference type="EMBL" id="JABTTQ020001710">
    <property type="protein sequence ID" value="KAK6128659.1"/>
    <property type="molecule type" value="Genomic_DNA"/>
</dbReference>
<evidence type="ECO:0000256" key="3">
    <source>
        <dbReference type="PROSITE-ProRule" id="PRU10141"/>
    </source>
</evidence>
<keyword evidence="2 3" id="KW-0067">ATP-binding</keyword>